<comment type="caution">
    <text evidence="2">The sequence shown here is derived from an EMBL/GenBank/DDBJ whole genome shotgun (WGS) entry which is preliminary data.</text>
</comment>
<dbReference type="Proteomes" id="UP001272137">
    <property type="component" value="Unassembled WGS sequence"/>
</dbReference>
<name>A0AAW9CQJ2_BURTH</name>
<evidence type="ECO:0000313" key="2">
    <source>
        <dbReference type="EMBL" id="MDW9252885.1"/>
    </source>
</evidence>
<organism evidence="2 3">
    <name type="scientific">Burkholderia thailandensis</name>
    <dbReference type="NCBI Taxonomy" id="57975"/>
    <lineage>
        <taxon>Bacteria</taxon>
        <taxon>Pseudomonadati</taxon>
        <taxon>Pseudomonadota</taxon>
        <taxon>Betaproteobacteria</taxon>
        <taxon>Burkholderiales</taxon>
        <taxon>Burkholderiaceae</taxon>
        <taxon>Burkholderia</taxon>
        <taxon>pseudomallei group</taxon>
    </lineage>
</organism>
<sequence length="71" mass="7917">MRHAHAFGVPVADTVRRQGEADIATNNRIHSICLHGPVRERRCDSMQRPGGSIWGLGRGRHLTSNHQSTLH</sequence>
<dbReference type="AlphaFoldDB" id="A0AAW9CQJ2"/>
<evidence type="ECO:0000256" key="1">
    <source>
        <dbReference type="SAM" id="MobiDB-lite"/>
    </source>
</evidence>
<accession>A0AAW9CQJ2</accession>
<feature type="region of interest" description="Disordered" evidence="1">
    <location>
        <begin position="49"/>
        <end position="71"/>
    </location>
</feature>
<gene>
    <name evidence="2" type="ORF">C7S16_6232</name>
</gene>
<dbReference type="EMBL" id="QXCT01000001">
    <property type="protein sequence ID" value="MDW9252885.1"/>
    <property type="molecule type" value="Genomic_DNA"/>
</dbReference>
<proteinExistence type="predicted"/>
<evidence type="ECO:0000313" key="3">
    <source>
        <dbReference type="Proteomes" id="UP001272137"/>
    </source>
</evidence>
<protein>
    <submittedName>
        <fullName evidence="2">Uncharacterized protein</fullName>
    </submittedName>
</protein>
<reference evidence="2" key="1">
    <citation type="submission" date="2018-08" db="EMBL/GenBank/DDBJ databases">
        <title>Identification of Burkholderia cepacia strains that express a Burkholderia pseudomallei-like capsular polysaccharide.</title>
        <authorList>
            <person name="Burtnick M.N."/>
            <person name="Vongsouvath M."/>
            <person name="Newton P."/>
            <person name="Wuthiekanun V."/>
            <person name="Limmathurotsakul D."/>
            <person name="Brett P.J."/>
            <person name="Chantratita N."/>
            <person name="Dance D.A."/>
        </authorList>
    </citation>
    <scope>NUCLEOTIDE SEQUENCE</scope>
    <source>
        <strain evidence="2">SBXCC001</strain>
    </source>
</reference>